<dbReference type="Proteomes" id="UP000077519">
    <property type="component" value="Unassembled WGS sequence"/>
</dbReference>
<comment type="caution">
    <text evidence="2">The sequence shown here is derived from an EMBL/GenBank/DDBJ whole genome shotgun (WGS) entry which is preliminary data.</text>
</comment>
<feature type="transmembrane region" description="Helical" evidence="1">
    <location>
        <begin position="12"/>
        <end position="31"/>
    </location>
</feature>
<gene>
    <name evidence="2" type="ORF">A3K89_15630</name>
</gene>
<evidence type="ECO:0000313" key="2">
    <source>
        <dbReference type="EMBL" id="OAK56691.1"/>
    </source>
</evidence>
<proteinExistence type="predicted"/>
<sequence>MLAPERRRRSDLVAAAVILVVVVLGLAVVWLRSDAHGTTDTVATSPLPQTDTATAVPTALTELWRARSPVTRSPIVTGAAVVTGDGGTVEGHDPTTGDVAWSYERDRALCDVTDAWNTAVAIYSDDRGCSQVTELDGATGMRKAQRTSDADAAVRTTDDGTYLTSRGDTRMELWRSDLVRTLEYGRVDAPVNPNSQPRTGCTLLSSASNSSRVAVLERCPGEDAARLTMLNPAPKDAQQPEVYGSSVVAALTGPEGEIDGATVLVASGDRVALAIPASPGEPARVAIFDGTAQQLSEFDLPDAVAGAGPFPNDDTVVKAASVFAWWTGTATVALGLGDLSPVWSLPSALGPGAVMAGKLLVPVPDGIAVLDPGTGSPGSTIPVDRAGYTGMVGIAVVGDVVVEQRGETVVALSAPQSPAAGE</sequence>
<keyword evidence="1" id="KW-0472">Membrane</keyword>
<organism evidence="2 3">
    <name type="scientific">Rhodococcoides kyotonense</name>
    <dbReference type="NCBI Taxonomy" id="398843"/>
    <lineage>
        <taxon>Bacteria</taxon>
        <taxon>Bacillati</taxon>
        <taxon>Actinomycetota</taxon>
        <taxon>Actinomycetes</taxon>
        <taxon>Mycobacteriales</taxon>
        <taxon>Nocardiaceae</taxon>
        <taxon>Rhodococcoides</taxon>
    </lineage>
</organism>
<dbReference type="RefSeq" id="WP_068421462.1">
    <property type="nucleotide sequence ID" value="NZ_LVHI01000003.1"/>
</dbReference>
<dbReference type="InterPro" id="IPR011047">
    <property type="entry name" value="Quinoprotein_ADH-like_sf"/>
</dbReference>
<evidence type="ECO:0000313" key="3">
    <source>
        <dbReference type="Proteomes" id="UP000077519"/>
    </source>
</evidence>
<evidence type="ECO:0008006" key="4">
    <source>
        <dbReference type="Google" id="ProtNLM"/>
    </source>
</evidence>
<dbReference type="AlphaFoldDB" id="A0A177YMR0"/>
<evidence type="ECO:0000256" key="1">
    <source>
        <dbReference type="SAM" id="Phobius"/>
    </source>
</evidence>
<reference evidence="2 3" key="1">
    <citation type="submission" date="2016-03" db="EMBL/GenBank/DDBJ databases">
        <title>Genome sequence of Rhodococcus kyotonensis KB10.</title>
        <authorList>
            <person name="Jeong H."/>
            <person name="Hong C.E."/>
            <person name="Jo S.H."/>
            <person name="Park J.M."/>
        </authorList>
    </citation>
    <scope>NUCLEOTIDE SEQUENCE [LARGE SCALE GENOMIC DNA]</scope>
    <source>
        <strain evidence="2 3">KB10</strain>
    </source>
</reference>
<dbReference type="SUPFAM" id="SSF50998">
    <property type="entry name" value="Quinoprotein alcohol dehydrogenase-like"/>
    <property type="match status" value="1"/>
</dbReference>
<dbReference type="EMBL" id="LVHI01000003">
    <property type="protein sequence ID" value="OAK56691.1"/>
    <property type="molecule type" value="Genomic_DNA"/>
</dbReference>
<keyword evidence="1" id="KW-0812">Transmembrane</keyword>
<keyword evidence="1" id="KW-1133">Transmembrane helix</keyword>
<keyword evidence="3" id="KW-1185">Reference proteome</keyword>
<name>A0A177YMR0_9NOCA</name>
<accession>A0A177YMR0</accession>
<protein>
    <recommendedName>
        <fullName evidence="4">PQQ-like domain-containing protein</fullName>
    </recommendedName>
</protein>